<dbReference type="SMART" id="SM00871">
    <property type="entry name" value="AraC_E_bind"/>
    <property type="match status" value="1"/>
</dbReference>
<dbReference type="SMART" id="SM00342">
    <property type="entry name" value="HTH_ARAC"/>
    <property type="match status" value="1"/>
</dbReference>
<dbReference type="PANTHER" id="PTHR40055:SF1">
    <property type="entry name" value="TRANSCRIPTIONAL REGULATOR YGIV-RELATED"/>
    <property type="match status" value="1"/>
</dbReference>
<dbReference type="InterPro" id="IPR029442">
    <property type="entry name" value="GyrI-like"/>
</dbReference>
<dbReference type="AlphaFoldDB" id="A0A0C1QIZ7"/>
<dbReference type="Gene3D" id="3.20.80.10">
    <property type="entry name" value="Regulatory factor, effector binding domain"/>
    <property type="match status" value="1"/>
</dbReference>
<proteinExistence type="predicted"/>
<dbReference type="GO" id="GO:0043565">
    <property type="term" value="F:sequence-specific DNA binding"/>
    <property type="evidence" value="ECO:0007669"/>
    <property type="project" value="InterPro"/>
</dbReference>
<evidence type="ECO:0000313" key="5">
    <source>
        <dbReference type="Proteomes" id="UP000031327"/>
    </source>
</evidence>
<dbReference type="InterPro" id="IPR018060">
    <property type="entry name" value="HTH_AraC"/>
</dbReference>
<dbReference type="InterPro" id="IPR010499">
    <property type="entry name" value="AraC_E-bd"/>
</dbReference>
<dbReference type="EMBL" id="JWIC01000010">
    <property type="protein sequence ID" value="KID55067.1"/>
    <property type="molecule type" value="Genomic_DNA"/>
</dbReference>
<dbReference type="InterPro" id="IPR009057">
    <property type="entry name" value="Homeodomain-like_sf"/>
</dbReference>
<dbReference type="Gene3D" id="1.10.10.60">
    <property type="entry name" value="Homeodomain-like"/>
    <property type="match status" value="1"/>
</dbReference>
<evidence type="ECO:0000313" key="4">
    <source>
        <dbReference type="EMBL" id="KID55067.1"/>
    </source>
</evidence>
<evidence type="ECO:0000259" key="3">
    <source>
        <dbReference type="PROSITE" id="PS01124"/>
    </source>
</evidence>
<dbReference type="PANTHER" id="PTHR40055">
    <property type="entry name" value="TRANSCRIPTIONAL REGULATOR YGIV-RELATED"/>
    <property type="match status" value="1"/>
</dbReference>
<dbReference type="InterPro" id="IPR011256">
    <property type="entry name" value="Reg_factor_effector_dom_sf"/>
</dbReference>
<dbReference type="Pfam" id="PF06445">
    <property type="entry name" value="GyrI-like"/>
    <property type="match status" value="1"/>
</dbReference>
<dbReference type="OrthoDB" id="282744at2"/>
<dbReference type="Pfam" id="PF12833">
    <property type="entry name" value="HTH_18"/>
    <property type="match status" value="1"/>
</dbReference>
<comment type="caution">
    <text evidence="4">The sequence shown here is derived from an EMBL/GenBank/DDBJ whole genome shotgun (WGS) entry which is preliminary data.</text>
</comment>
<reference evidence="4 5" key="1">
    <citation type="submission" date="2014-12" db="EMBL/GenBank/DDBJ databases">
        <title>Draft Genome Sequence of Pseudoalteromonas luteoviolacea HI1.</title>
        <authorList>
            <person name="Asahina A.Y."/>
            <person name="Hadfield M.G."/>
        </authorList>
    </citation>
    <scope>NUCLEOTIDE SEQUENCE [LARGE SCALE GENOMIC DNA]</scope>
    <source>
        <strain evidence="4 5">HI1</strain>
    </source>
</reference>
<feature type="domain" description="HTH araC/xylS-type" evidence="3">
    <location>
        <begin position="16"/>
        <end position="114"/>
    </location>
</feature>
<organism evidence="4 5">
    <name type="scientific">Pseudoalteromonas luteoviolacea</name>
    <dbReference type="NCBI Taxonomy" id="43657"/>
    <lineage>
        <taxon>Bacteria</taxon>
        <taxon>Pseudomonadati</taxon>
        <taxon>Pseudomonadota</taxon>
        <taxon>Gammaproteobacteria</taxon>
        <taxon>Alteromonadales</taxon>
        <taxon>Pseudoalteromonadaceae</taxon>
        <taxon>Pseudoalteromonas</taxon>
    </lineage>
</organism>
<protein>
    <submittedName>
        <fullName evidence="4">AraC family transcriptional regulator</fullName>
    </submittedName>
</protein>
<dbReference type="SUPFAM" id="SSF55136">
    <property type="entry name" value="Probable bacterial effector-binding domain"/>
    <property type="match status" value="1"/>
</dbReference>
<dbReference type="PROSITE" id="PS01124">
    <property type="entry name" value="HTH_ARAC_FAMILY_2"/>
    <property type="match status" value="1"/>
</dbReference>
<dbReference type="RefSeq" id="WP_039611957.1">
    <property type="nucleotide sequence ID" value="NZ_JWIC01000010.1"/>
</dbReference>
<dbReference type="SUPFAM" id="SSF46689">
    <property type="entry name" value="Homeodomain-like"/>
    <property type="match status" value="2"/>
</dbReference>
<dbReference type="Proteomes" id="UP000031327">
    <property type="component" value="Unassembled WGS sequence"/>
</dbReference>
<dbReference type="InterPro" id="IPR050908">
    <property type="entry name" value="SmbC-like"/>
</dbReference>
<keyword evidence="1" id="KW-0805">Transcription regulation</keyword>
<sequence>MKHKLSTQHYYEARMLRVIDYLYEHAGAELDVNTLADIACMSAYHFHRIYREYAGETINVTVRRMRMLKAATYLVRSDLSQQQIAKQVCYGSVEAFNRAFTKHYGETPNQYRQQRAYSASHVTALYPTSSKEYHSMYPVEQQNIETIELIGLNHIGDYMQIGQAFEKLSLMAAKADLIDQNTRFFGIYFDDPESVPQAQLKSMACITVDKNKLPAKHAFKQLTIPAGNTVSILFKGDYTELEKPYNWLYGQWLPQSQFELADFPPFEEYLNDLKDTAPQDLLTRINFLVAS</sequence>
<dbReference type="GO" id="GO:0003700">
    <property type="term" value="F:DNA-binding transcription factor activity"/>
    <property type="evidence" value="ECO:0007669"/>
    <property type="project" value="InterPro"/>
</dbReference>
<evidence type="ECO:0000256" key="1">
    <source>
        <dbReference type="ARBA" id="ARBA00023015"/>
    </source>
</evidence>
<keyword evidence="2" id="KW-0804">Transcription</keyword>
<name>A0A0C1QIZ7_9GAMM</name>
<evidence type="ECO:0000256" key="2">
    <source>
        <dbReference type="ARBA" id="ARBA00023163"/>
    </source>
</evidence>
<gene>
    <name evidence="4" type="ORF">JF50_24955</name>
</gene>
<accession>A0A0C1QIZ7</accession>